<keyword evidence="4" id="KW-0964">Secreted</keyword>
<proteinExistence type="inferred from homology"/>
<gene>
    <name evidence="10" type="primary">LOC106535720</name>
</gene>
<dbReference type="InterPro" id="IPR050878">
    <property type="entry name" value="POMC-derived_peptides"/>
</dbReference>
<keyword evidence="5" id="KW-0165">Cleavage on pair of basic residues</keyword>
<evidence type="ECO:0000256" key="3">
    <source>
        <dbReference type="ARBA" id="ARBA00005832"/>
    </source>
</evidence>
<evidence type="ECO:0000256" key="6">
    <source>
        <dbReference type="ARBA" id="ARBA00022702"/>
    </source>
</evidence>
<comment type="subcellular location">
    <subcellularLocation>
        <location evidence="2">Secreted</location>
    </subcellularLocation>
</comment>
<dbReference type="GO" id="GO:0005184">
    <property type="term" value="F:neuropeptide hormone activity"/>
    <property type="evidence" value="ECO:0007669"/>
    <property type="project" value="TreeGrafter"/>
</dbReference>
<evidence type="ECO:0000313" key="9">
    <source>
        <dbReference type="Proteomes" id="UP000192220"/>
    </source>
</evidence>
<dbReference type="RefSeq" id="XP_013888243.1">
    <property type="nucleotide sequence ID" value="XM_014032789.1"/>
</dbReference>
<dbReference type="GO" id="GO:0005576">
    <property type="term" value="C:extracellular region"/>
    <property type="evidence" value="ECO:0007669"/>
    <property type="project" value="UniProtKB-SubCell"/>
</dbReference>
<dbReference type="GO" id="GO:0007218">
    <property type="term" value="P:neuropeptide signaling pathway"/>
    <property type="evidence" value="ECO:0007669"/>
    <property type="project" value="TreeGrafter"/>
</dbReference>
<dbReference type="Proteomes" id="UP000192220">
    <property type="component" value="Unplaced"/>
</dbReference>
<dbReference type="InterPro" id="IPR001941">
    <property type="entry name" value="PMOC"/>
</dbReference>
<sequence length="217" mass="24800">MVRLCWLFVMAFVCRPGFGSLCSVCNEFSRLDKILDCFHLCTSEVHSESPDLIESAQQTHDDDDDDRLSLSIILSILTSGDQTSGSAAHRDERRSYAMEHFRWGKPSGRKRRPVKVFISSLEGGASPGADLLFRARRHLSRNKAEGKGGVLKARYQTQGLSRPRARPSGLPEKKYKTYRMSHFRWGNPPASKRDERWEKNRQGQLTQFLQNILMKDV</sequence>
<keyword evidence="6" id="KW-0372">Hormone</keyword>
<feature type="chain" id="PRO_5014139601" evidence="7">
    <location>
        <begin position="20"/>
        <end position="217"/>
    </location>
</feature>
<evidence type="ECO:0000313" key="10">
    <source>
        <dbReference type="RefSeq" id="XP_013888243.1"/>
    </source>
</evidence>
<dbReference type="GeneID" id="106535720"/>
<evidence type="ECO:0000256" key="4">
    <source>
        <dbReference type="ARBA" id="ARBA00022525"/>
    </source>
</evidence>
<feature type="domain" description="Pro-opiomelanocortin/corticotropin ACTH central region" evidence="8">
    <location>
        <begin position="177"/>
        <end position="213"/>
    </location>
</feature>
<dbReference type="PRINTS" id="PR00383">
    <property type="entry name" value="MELANOCORTIN"/>
</dbReference>
<evidence type="ECO:0000256" key="7">
    <source>
        <dbReference type="SAM" id="SignalP"/>
    </source>
</evidence>
<dbReference type="KEGG" id="alim:106535720"/>
<dbReference type="InterPro" id="IPR013531">
    <property type="entry name" value="Mcrtin_ACTH_cent"/>
</dbReference>
<dbReference type="OrthoDB" id="8962839at2759"/>
<dbReference type="Pfam" id="PF00976">
    <property type="entry name" value="ACTH_domain"/>
    <property type="match status" value="2"/>
</dbReference>
<name>A0A2I4D7M5_AUSLI</name>
<keyword evidence="9" id="KW-1185">Reference proteome</keyword>
<comment type="function">
    <text evidence="1">Stimulates the adrenal glands to release cortisol.</text>
</comment>
<evidence type="ECO:0000256" key="2">
    <source>
        <dbReference type="ARBA" id="ARBA00004613"/>
    </source>
</evidence>
<dbReference type="AlphaFoldDB" id="A0A2I4D7M5"/>
<dbReference type="PANTHER" id="PTHR11416:SF7">
    <property type="entry name" value="PRO-OPIOMELANOCORTIN"/>
    <property type="match status" value="1"/>
</dbReference>
<dbReference type="SMART" id="SM01363">
    <property type="entry name" value="ACTH_domain"/>
    <property type="match status" value="2"/>
</dbReference>
<organism evidence="9 10">
    <name type="scientific">Austrofundulus limnaeus</name>
    <name type="common">Annual killifish</name>
    <dbReference type="NCBI Taxonomy" id="52670"/>
    <lineage>
        <taxon>Eukaryota</taxon>
        <taxon>Metazoa</taxon>
        <taxon>Chordata</taxon>
        <taxon>Craniata</taxon>
        <taxon>Vertebrata</taxon>
        <taxon>Euteleostomi</taxon>
        <taxon>Actinopterygii</taxon>
        <taxon>Neopterygii</taxon>
        <taxon>Teleostei</taxon>
        <taxon>Neoteleostei</taxon>
        <taxon>Acanthomorphata</taxon>
        <taxon>Ovalentaria</taxon>
        <taxon>Atherinomorphae</taxon>
        <taxon>Cyprinodontiformes</taxon>
        <taxon>Rivulidae</taxon>
        <taxon>Austrofundulus</taxon>
    </lineage>
</organism>
<accession>A0A2I4D7M5</accession>
<dbReference type="PANTHER" id="PTHR11416">
    <property type="entry name" value="PRO-OPIOMELANOCORTIN"/>
    <property type="match status" value="1"/>
</dbReference>
<comment type="similarity">
    <text evidence="3">Belongs to the POMC family.</text>
</comment>
<reference evidence="10" key="1">
    <citation type="submission" date="2025-08" db="UniProtKB">
        <authorList>
            <consortium name="RefSeq"/>
        </authorList>
    </citation>
    <scope>IDENTIFICATION</scope>
    <source>
        <strain evidence="10">Quisiro</strain>
        <tissue evidence="10">Liver</tissue>
    </source>
</reference>
<feature type="domain" description="Pro-opiomelanocortin/corticotropin ACTH central region" evidence="8">
    <location>
        <begin position="95"/>
        <end position="133"/>
    </location>
</feature>
<evidence type="ECO:0000259" key="8">
    <source>
        <dbReference type="SMART" id="SM01363"/>
    </source>
</evidence>
<keyword evidence="7" id="KW-0732">Signal</keyword>
<feature type="signal peptide" evidence="7">
    <location>
        <begin position="1"/>
        <end position="19"/>
    </location>
</feature>
<evidence type="ECO:0000256" key="1">
    <source>
        <dbReference type="ARBA" id="ARBA00002965"/>
    </source>
</evidence>
<dbReference type="STRING" id="52670.A0A2I4D7M5"/>
<dbReference type="InParanoid" id="A0A2I4D7M5"/>
<protein>
    <submittedName>
        <fullName evidence="10">Pro-opiomelanocortin</fullName>
    </submittedName>
</protein>
<evidence type="ECO:0000256" key="5">
    <source>
        <dbReference type="ARBA" id="ARBA00022685"/>
    </source>
</evidence>